<dbReference type="PANTHER" id="PTHR24317:SF7">
    <property type="entry name" value="PEROXISOMAL TRANS-2-ENOYL-COA REDUCTASE"/>
    <property type="match status" value="1"/>
</dbReference>
<keyword evidence="4" id="KW-0597">Phosphoprotein</keyword>
<evidence type="ECO:0000256" key="16">
    <source>
        <dbReference type="ARBA" id="ARBA00048686"/>
    </source>
</evidence>
<keyword evidence="7" id="KW-0560">Oxidoreductase</keyword>
<keyword evidence="6" id="KW-0521">NADP</keyword>
<evidence type="ECO:0000256" key="15">
    <source>
        <dbReference type="ARBA" id="ARBA00047570"/>
    </source>
</evidence>
<reference evidence="22 23" key="1">
    <citation type="journal article" date="2016" name="Nat. Commun.">
        <title>Thousands of microbial genomes shed light on interconnected biogeochemical processes in an aquifer system.</title>
        <authorList>
            <person name="Anantharaman K."/>
            <person name="Brown C.T."/>
            <person name="Hug L.A."/>
            <person name="Sharon I."/>
            <person name="Castelle C.J."/>
            <person name="Probst A.J."/>
            <person name="Thomas B.C."/>
            <person name="Singh A."/>
            <person name="Wilkins M.J."/>
            <person name="Karaoz U."/>
            <person name="Brodie E.L."/>
            <person name="Williams K.H."/>
            <person name="Hubbard S.S."/>
            <person name="Banfield J.F."/>
        </authorList>
    </citation>
    <scope>NUCLEOTIDE SEQUENCE [LARGE SCALE GENOMIC DNA]</scope>
    <source>
        <strain evidence="23">RIFCSPLOWO2_12_FULL_64_10</strain>
    </source>
</reference>
<keyword evidence="10" id="KW-0275">Fatty acid biosynthesis</keyword>
<dbReference type="PRINTS" id="PR00080">
    <property type="entry name" value="SDRFAMILY"/>
</dbReference>
<dbReference type="InterPro" id="IPR036291">
    <property type="entry name" value="NAD(P)-bd_dom_sf"/>
</dbReference>
<dbReference type="FunFam" id="3.40.50.720:FF:000084">
    <property type="entry name" value="Short-chain dehydrogenase reductase"/>
    <property type="match status" value="1"/>
</dbReference>
<evidence type="ECO:0000259" key="21">
    <source>
        <dbReference type="SMART" id="SM00822"/>
    </source>
</evidence>
<dbReference type="SUPFAM" id="SSF51735">
    <property type="entry name" value="NAD(P)-binding Rossmann-fold domains"/>
    <property type="match status" value="1"/>
</dbReference>
<dbReference type="InterPro" id="IPR002347">
    <property type="entry name" value="SDR_fam"/>
</dbReference>
<evidence type="ECO:0000256" key="13">
    <source>
        <dbReference type="ARBA" id="ARBA00038849"/>
    </source>
</evidence>
<dbReference type="SMART" id="SM00822">
    <property type="entry name" value="PKS_KR"/>
    <property type="match status" value="1"/>
</dbReference>
<feature type="domain" description="Ketoreductase" evidence="21">
    <location>
        <begin position="19"/>
        <end position="199"/>
    </location>
</feature>
<evidence type="ECO:0000256" key="8">
    <source>
        <dbReference type="ARBA" id="ARBA00023098"/>
    </source>
</evidence>
<comment type="catalytic activity">
    <reaction evidence="16">
        <text>(2E)-tetradecenoyl-CoA + NADPH + H(+) = tetradecanoyl-CoA + NADP(+)</text>
        <dbReference type="Rhea" id="RHEA:44968"/>
        <dbReference type="ChEBI" id="CHEBI:15378"/>
        <dbReference type="ChEBI" id="CHEBI:57385"/>
        <dbReference type="ChEBI" id="CHEBI:57783"/>
        <dbReference type="ChEBI" id="CHEBI:58349"/>
        <dbReference type="ChEBI" id="CHEBI:61405"/>
    </reaction>
    <physiologicalReaction direction="left-to-right" evidence="16">
        <dbReference type="Rhea" id="RHEA:44969"/>
    </physiologicalReaction>
</comment>
<dbReference type="EMBL" id="MFKF01000065">
    <property type="protein sequence ID" value="OGG55639.1"/>
    <property type="molecule type" value="Genomic_DNA"/>
</dbReference>
<keyword evidence="3" id="KW-0444">Lipid biosynthesis</keyword>
<comment type="catalytic activity">
    <reaction evidence="15">
        <text>(2E)-dodecenoyl-CoA + NADPH + H(+) = dodecanoyl-CoA + NADP(+)</text>
        <dbReference type="Rhea" id="RHEA:44964"/>
        <dbReference type="ChEBI" id="CHEBI:15378"/>
        <dbReference type="ChEBI" id="CHEBI:57330"/>
        <dbReference type="ChEBI" id="CHEBI:57375"/>
        <dbReference type="ChEBI" id="CHEBI:57783"/>
        <dbReference type="ChEBI" id="CHEBI:58349"/>
    </reaction>
    <physiologicalReaction direction="left-to-right" evidence="15">
        <dbReference type="Rhea" id="RHEA:44965"/>
    </physiologicalReaction>
</comment>
<dbReference type="PRINTS" id="PR00081">
    <property type="entry name" value="GDHRDH"/>
</dbReference>
<keyword evidence="8" id="KW-0443">Lipid metabolism</keyword>
<dbReference type="PANTHER" id="PTHR24317">
    <property type="entry name" value="PEROXISOMAL TRANS-2-ENOYL-COA REDUCTASE"/>
    <property type="match status" value="1"/>
</dbReference>
<dbReference type="AlphaFoldDB" id="A0A1F6D2I3"/>
<dbReference type="GO" id="GO:0019166">
    <property type="term" value="F:trans-2-enoyl-CoA reductase (NADPH) activity"/>
    <property type="evidence" value="ECO:0007669"/>
    <property type="project" value="UniProtKB-EC"/>
</dbReference>
<evidence type="ECO:0000256" key="5">
    <source>
        <dbReference type="ARBA" id="ARBA00022832"/>
    </source>
</evidence>
<name>A0A1F6D2I3_HANXR</name>
<evidence type="ECO:0000256" key="12">
    <source>
        <dbReference type="ARBA" id="ARBA00038622"/>
    </source>
</evidence>
<comment type="catalytic activity">
    <reaction evidence="17">
        <text>(2E)-hexenoyl-CoA + NADPH + H(+) = hexanoyl-CoA + NADP(+)</text>
        <dbReference type="Rhea" id="RHEA:44956"/>
        <dbReference type="ChEBI" id="CHEBI:15378"/>
        <dbReference type="ChEBI" id="CHEBI:57783"/>
        <dbReference type="ChEBI" id="CHEBI:58349"/>
        <dbReference type="ChEBI" id="CHEBI:62077"/>
        <dbReference type="ChEBI" id="CHEBI:62620"/>
    </reaction>
    <physiologicalReaction direction="left-to-right" evidence="17">
        <dbReference type="Rhea" id="RHEA:44957"/>
    </physiologicalReaction>
</comment>
<organism evidence="22 23">
    <name type="scientific">Handelsmanbacteria sp. (strain RIFCSPLOWO2_12_FULL_64_10)</name>
    <dbReference type="NCBI Taxonomy" id="1817868"/>
    <lineage>
        <taxon>Bacteria</taxon>
        <taxon>Candidatus Handelsmaniibacteriota</taxon>
    </lineage>
</organism>
<comment type="subunit">
    <text evidence="12">Interacts with PEX5, probably required to target it into peroxisomes.</text>
</comment>
<gene>
    <name evidence="22" type="ORF">A3F84_29195</name>
</gene>
<comment type="pathway">
    <text evidence="2">Lipid metabolism.</text>
</comment>
<evidence type="ECO:0000256" key="4">
    <source>
        <dbReference type="ARBA" id="ARBA00022553"/>
    </source>
</evidence>
<evidence type="ECO:0000256" key="2">
    <source>
        <dbReference type="ARBA" id="ARBA00005189"/>
    </source>
</evidence>
<evidence type="ECO:0000256" key="3">
    <source>
        <dbReference type="ARBA" id="ARBA00022516"/>
    </source>
</evidence>
<proteinExistence type="predicted"/>
<comment type="catalytic activity">
    <reaction evidence="20">
        <text>(2E)-octenoyl-CoA + NADPH + H(+) = octanoyl-CoA + NADP(+)</text>
        <dbReference type="Rhea" id="RHEA:44952"/>
        <dbReference type="ChEBI" id="CHEBI:15378"/>
        <dbReference type="ChEBI" id="CHEBI:57386"/>
        <dbReference type="ChEBI" id="CHEBI:57783"/>
        <dbReference type="ChEBI" id="CHEBI:58349"/>
        <dbReference type="ChEBI" id="CHEBI:62242"/>
    </reaction>
    <physiologicalReaction direction="left-to-right" evidence="20">
        <dbReference type="Rhea" id="RHEA:44953"/>
    </physiologicalReaction>
</comment>
<evidence type="ECO:0000256" key="11">
    <source>
        <dbReference type="ARBA" id="ARBA00037124"/>
    </source>
</evidence>
<dbReference type="InterPro" id="IPR057326">
    <property type="entry name" value="KR_dom"/>
</dbReference>
<keyword evidence="9" id="KW-0576">Peroxisome</keyword>
<comment type="catalytic activity">
    <reaction evidence="19">
        <text>(2E)-decenoyl-CoA + NADPH + H(+) = decanoyl-CoA + NADP(+)</text>
        <dbReference type="Rhea" id="RHEA:44960"/>
        <dbReference type="ChEBI" id="CHEBI:15378"/>
        <dbReference type="ChEBI" id="CHEBI:57783"/>
        <dbReference type="ChEBI" id="CHEBI:58349"/>
        <dbReference type="ChEBI" id="CHEBI:61406"/>
        <dbReference type="ChEBI" id="CHEBI:61430"/>
    </reaction>
    <physiologicalReaction direction="left-to-right" evidence="19">
        <dbReference type="Rhea" id="RHEA:44961"/>
    </physiologicalReaction>
</comment>
<comment type="function">
    <text evidence="11">Participates in chain elongation of fatty acids. Catalyzes the reduction of trans-2-enoyl-CoAs of varying chain lengths from 6:1 to 16:1, having maximum activity with 10:1 CoA. Has no 2,4-dienoyl-CoA reductase activity.</text>
</comment>
<evidence type="ECO:0000256" key="17">
    <source>
        <dbReference type="ARBA" id="ARBA00049108"/>
    </source>
</evidence>
<evidence type="ECO:0000256" key="9">
    <source>
        <dbReference type="ARBA" id="ARBA00023140"/>
    </source>
</evidence>
<dbReference type="Pfam" id="PF13561">
    <property type="entry name" value="adh_short_C2"/>
    <property type="match status" value="1"/>
</dbReference>
<accession>A0A1F6D2I3</accession>
<protein>
    <recommendedName>
        <fullName evidence="14">Peroxisomal trans-2-enoyl-CoA reductase</fullName>
        <ecNumber evidence="13">1.3.1.38</ecNumber>
    </recommendedName>
</protein>
<evidence type="ECO:0000256" key="14">
    <source>
        <dbReference type="ARBA" id="ARBA00041063"/>
    </source>
</evidence>
<comment type="subcellular location">
    <subcellularLocation>
        <location evidence="1">Peroxisome</location>
    </subcellularLocation>
</comment>
<evidence type="ECO:0000313" key="23">
    <source>
        <dbReference type="Proteomes" id="UP000178606"/>
    </source>
</evidence>
<evidence type="ECO:0000256" key="18">
    <source>
        <dbReference type="ARBA" id="ARBA00049251"/>
    </source>
</evidence>
<evidence type="ECO:0000256" key="10">
    <source>
        <dbReference type="ARBA" id="ARBA00023160"/>
    </source>
</evidence>
<dbReference type="Gene3D" id="3.40.50.720">
    <property type="entry name" value="NAD(P)-binding Rossmann-like Domain"/>
    <property type="match status" value="1"/>
</dbReference>
<dbReference type="InterPro" id="IPR052388">
    <property type="entry name" value="Peroxisomal_t2-enoyl-CoA_red"/>
</dbReference>
<evidence type="ECO:0000256" key="19">
    <source>
        <dbReference type="ARBA" id="ARBA00049386"/>
    </source>
</evidence>
<evidence type="ECO:0000256" key="20">
    <source>
        <dbReference type="ARBA" id="ARBA00049559"/>
    </source>
</evidence>
<comment type="catalytic activity">
    <reaction evidence="18">
        <text>a (2E)-enoyl-CoA + NADPH + H(+) = a 2,3-saturated acyl-CoA + NADP(+)</text>
        <dbReference type="Rhea" id="RHEA:33763"/>
        <dbReference type="ChEBI" id="CHEBI:15378"/>
        <dbReference type="ChEBI" id="CHEBI:57783"/>
        <dbReference type="ChEBI" id="CHEBI:58349"/>
        <dbReference type="ChEBI" id="CHEBI:58856"/>
        <dbReference type="ChEBI" id="CHEBI:65111"/>
        <dbReference type="EC" id="1.3.1.38"/>
    </reaction>
    <physiologicalReaction direction="left-to-right" evidence="18">
        <dbReference type="Rhea" id="RHEA:33764"/>
    </physiologicalReaction>
</comment>
<comment type="caution">
    <text evidence="22">The sequence shown here is derived from an EMBL/GenBank/DDBJ whole genome shotgun (WGS) entry which is preliminary data.</text>
</comment>
<dbReference type="EC" id="1.3.1.38" evidence="13"/>
<keyword evidence="5" id="KW-0276">Fatty acid metabolism</keyword>
<dbReference type="GO" id="GO:0006633">
    <property type="term" value="P:fatty acid biosynthetic process"/>
    <property type="evidence" value="ECO:0007669"/>
    <property type="project" value="UniProtKB-KW"/>
</dbReference>
<evidence type="ECO:0000313" key="22">
    <source>
        <dbReference type="EMBL" id="OGG55639.1"/>
    </source>
</evidence>
<evidence type="ECO:0000256" key="6">
    <source>
        <dbReference type="ARBA" id="ARBA00022857"/>
    </source>
</evidence>
<evidence type="ECO:0000256" key="1">
    <source>
        <dbReference type="ARBA" id="ARBA00004275"/>
    </source>
</evidence>
<evidence type="ECO:0000256" key="7">
    <source>
        <dbReference type="ARBA" id="ARBA00023002"/>
    </source>
</evidence>
<sequence>MNSDLNPLGIFSSGLFRDTTALITGGGRGIGRHIALAFARLGANVVIASRKPENLNPTAEEIEATGAACLALPTNIRDPEQVDALVQKTLERFGAIDLLVNNAGGQFPARPSEITDRGWRAVIDLNLNGTWNVCSRVGPLMARRGFGAIVNIVHIYSFERGAAPFVHSGAARAGVVNMTRSLAYYWARHGVTINALAPGFVSTAGLREEEFSNAEPDDYEARAVQDVPAGRLADPDEIAAIVLFLCSPAARYINGATLTADGALSLDNWTPFFDPKTL</sequence>
<dbReference type="Proteomes" id="UP000178606">
    <property type="component" value="Unassembled WGS sequence"/>
</dbReference>